<evidence type="ECO:0000313" key="3">
    <source>
        <dbReference type="Proteomes" id="UP000271624"/>
    </source>
</evidence>
<dbReference type="PANTHER" id="PTHR43441:SF11">
    <property type="entry name" value="RIBOSOMAL-PROTEIN-SERINE ACETYLTRANSFERASE"/>
    <property type="match status" value="1"/>
</dbReference>
<accession>A0A3S1AGR6</accession>
<keyword evidence="3" id="KW-1185">Reference proteome</keyword>
<comment type="caution">
    <text evidence="2">The sequence shown here is derived from an EMBL/GenBank/DDBJ whole genome shotgun (WGS) entry which is preliminary data.</text>
</comment>
<proteinExistence type="predicted"/>
<dbReference type="CDD" id="cd04301">
    <property type="entry name" value="NAT_SF"/>
    <property type="match status" value="1"/>
</dbReference>
<dbReference type="OrthoDB" id="9785602at2"/>
<reference evidence="2" key="1">
    <citation type="submission" date="2018-12" db="EMBL/GenBank/DDBJ databases">
        <authorList>
            <person name="Will S."/>
            <person name="Neumann-Schaal M."/>
            <person name="Henke P."/>
        </authorList>
    </citation>
    <scope>NUCLEOTIDE SEQUENCE</scope>
    <source>
        <strain evidence="2">PCC 7102</strain>
    </source>
</reference>
<dbReference type="InterPro" id="IPR051908">
    <property type="entry name" value="Ribosomal_N-acetyltransferase"/>
</dbReference>
<dbReference type="PANTHER" id="PTHR43441">
    <property type="entry name" value="RIBOSOMAL-PROTEIN-SERINE ACETYLTRANSFERASE"/>
    <property type="match status" value="1"/>
</dbReference>
<dbReference type="AlphaFoldDB" id="A0A3S1AGR6"/>
<dbReference type="PROSITE" id="PS51186">
    <property type="entry name" value="GNAT"/>
    <property type="match status" value="1"/>
</dbReference>
<dbReference type="GO" id="GO:0005737">
    <property type="term" value="C:cytoplasm"/>
    <property type="evidence" value="ECO:0007669"/>
    <property type="project" value="TreeGrafter"/>
</dbReference>
<evidence type="ECO:0000313" key="2">
    <source>
        <dbReference type="EMBL" id="RUT00164.1"/>
    </source>
</evidence>
<dbReference type="EMBL" id="RSCL01000025">
    <property type="protein sequence ID" value="RUT00164.1"/>
    <property type="molecule type" value="Genomic_DNA"/>
</dbReference>
<keyword evidence="2" id="KW-0808">Transferase</keyword>
<reference evidence="2" key="2">
    <citation type="journal article" date="2019" name="Genome Biol. Evol.">
        <title>Day and night: Metabolic profiles and evolutionary relationships of six axenic non-marine cyanobacteria.</title>
        <authorList>
            <person name="Will S.E."/>
            <person name="Henke P."/>
            <person name="Boedeker C."/>
            <person name="Huang S."/>
            <person name="Brinkmann H."/>
            <person name="Rohde M."/>
            <person name="Jarek M."/>
            <person name="Friedl T."/>
            <person name="Seufert S."/>
            <person name="Schumacher M."/>
            <person name="Overmann J."/>
            <person name="Neumann-Schaal M."/>
            <person name="Petersen J."/>
        </authorList>
    </citation>
    <scope>NUCLEOTIDE SEQUENCE [LARGE SCALE GENOMIC DNA]</scope>
    <source>
        <strain evidence="2">PCC 7102</strain>
    </source>
</reference>
<sequence>MQITIEVNSHLRIESVQELYAKELYLLVTKNYEYLKIYLPAVLMINSFDSALEHIRDCQNLASKNELLEFHVFCKNQLCGAMRLNNFEHENRKASIAYFVSQEFQNQGIITQSAKALIKYAFTQLKLHRIELRCVTTNQPSISVAKKLGFIREGELRDAEYLNGYFVNHYIYSLLSQECLYD</sequence>
<organism evidence="2 3">
    <name type="scientific">Dulcicalothrix desertica PCC 7102</name>
    <dbReference type="NCBI Taxonomy" id="232991"/>
    <lineage>
        <taxon>Bacteria</taxon>
        <taxon>Bacillati</taxon>
        <taxon>Cyanobacteriota</taxon>
        <taxon>Cyanophyceae</taxon>
        <taxon>Nostocales</taxon>
        <taxon>Calotrichaceae</taxon>
        <taxon>Dulcicalothrix</taxon>
    </lineage>
</organism>
<evidence type="ECO:0000259" key="1">
    <source>
        <dbReference type="PROSITE" id="PS51186"/>
    </source>
</evidence>
<feature type="domain" description="N-acetyltransferase" evidence="1">
    <location>
        <begin position="11"/>
        <end position="172"/>
    </location>
</feature>
<dbReference type="GO" id="GO:0008999">
    <property type="term" value="F:protein-N-terminal-alanine acetyltransferase activity"/>
    <property type="evidence" value="ECO:0007669"/>
    <property type="project" value="TreeGrafter"/>
</dbReference>
<dbReference type="Gene3D" id="3.40.630.30">
    <property type="match status" value="1"/>
</dbReference>
<gene>
    <name evidence="2" type="ORF">DSM106972_076120</name>
</gene>
<dbReference type="InterPro" id="IPR016181">
    <property type="entry name" value="Acyl_CoA_acyltransferase"/>
</dbReference>
<name>A0A3S1AGR6_9CYAN</name>
<dbReference type="Proteomes" id="UP000271624">
    <property type="component" value="Unassembled WGS sequence"/>
</dbReference>
<protein>
    <submittedName>
        <fullName evidence="2">Ribosomal-protein-serine acetyltransferase</fullName>
    </submittedName>
</protein>
<dbReference type="Pfam" id="PF13302">
    <property type="entry name" value="Acetyltransf_3"/>
    <property type="match status" value="1"/>
</dbReference>
<dbReference type="RefSeq" id="WP_127085697.1">
    <property type="nucleotide sequence ID" value="NZ_RSCL01000025.1"/>
</dbReference>
<dbReference type="GO" id="GO:1990189">
    <property type="term" value="F:protein N-terminal-serine acetyltransferase activity"/>
    <property type="evidence" value="ECO:0007669"/>
    <property type="project" value="TreeGrafter"/>
</dbReference>
<dbReference type="SUPFAM" id="SSF55729">
    <property type="entry name" value="Acyl-CoA N-acyltransferases (Nat)"/>
    <property type="match status" value="1"/>
</dbReference>
<dbReference type="InterPro" id="IPR000182">
    <property type="entry name" value="GNAT_dom"/>
</dbReference>